<dbReference type="FunCoup" id="R7TKA0">
    <property type="interactions" value="1580"/>
</dbReference>
<dbReference type="InterPro" id="IPR013594">
    <property type="entry name" value="Dynein_heavy_tail"/>
</dbReference>
<dbReference type="FunFam" id="3.40.50.300:FF:001956">
    <property type="entry name" value="Dynein cytoplasmic 1 heavy chain 1"/>
    <property type="match status" value="1"/>
</dbReference>
<dbReference type="Gene3D" id="3.40.50.300">
    <property type="entry name" value="P-loop containing nucleotide triphosphate hydrolases"/>
    <property type="match status" value="5"/>
</dbReference>
<keyword evidence="13" id="KW-0206">Cytoskeleton</keyword>
<dbReference type="InterPro" id="IPR042219">
    <property type="entry name" value="AAA_lid_11_sf"/>
</dbReference>
<dbReference type="FunFam" id="1.10.8.710:FF:000005">
    <property type="entry name" value="Cytoplasmic dynein heavy chain 1"/>
    <property type="match status" value="1"/>
</dbReference>
<evidence type="ECO:0000256" key="5">
    <source>
        <dbReference type="ARBA" id="ARBA00022490"/>
    </source>
</evidence>
<dbReference type="InterPro" id="IPR026983">
    <property type="entry name" value="DHC"/>
</dbReference>
<evidence type="ECO:0000256" key="11">
    <source>
        <dbReference type="ARBA" id="ARBA00023054"/>
    </source>
</evidence>
<dbReference type="Gene3D" id="1.20.140.100">
    <property type="entry name" value="Dynein heavy chain, N-terminal domain 2"/>
    <property type="match status" value="1"/>
</dbReference>
<reference evidence="18" key="3">
    <citation type="submission" date="2015-06" db="UniProtKB">
        <authorList>
            <consortium name="EnsemblMetazoa"/>
        </authorList>
    </citation>
    <scope>IDENTIFICATION</scope>
</reference>
<reference evidence="19" key="1">
    <citation type="submission" date="2012-12" db="EMBL/GenBank/DDBJ databases">
        <authorList>
            <person name="Hellsten U."/>
            <person name="Grimwood J."/>
            <person name="Chapman J.A."/>
            <person name="Shapiro H."/>
            <person name="Aerts A."/>
            <person name="Otillar R.P."/>
            <person name="Terry A.Y."/>
            <person name="Boore J.L."/>
            <person name="Simakov O."/>
            <person name="Marletaz F."/>
            <person name="Cho S.-J."/>
            <person name="Edsinger-Gonzales E."/>
            <person name="Havlak P."/>
            <person name="Kuo D.-H."/>
            <person name="Larsson T."/>
            <person name="Lv J."/>
            <person name="Arendt D."/>
            <person name="Savage R."/>
            <person name="Osoegawa K."/>
            <person name="de Jong P."/>
            <person name="Lindberg D.R."/>
            <person name="Seaver E.C."/>
            <person name="Weisblat D.A."/>
            <person name="Putnam N.H."/>
            <person name="Grigoriev I.V."/>
            <person name="Rokhsar D.S."/>
        </authorList>
    </citation>
    <scope>NUCLEOTIDE SEQUENCE</scope>
    <source>
        <strain evidence="19">I ESC-2004</strain>
    </source>
</reference>
<dbReference type="EMBL" id="KB309575">
    <property type="protein sequence ID" value="ELT93907.1"/>
    <property type="molecule type" value="Genomic_DNA"/>
</dbReference>
<dbReference type="FunFam" id="3.40.50.300:FF:000071">
    <property type="entry name" value="Cytoplasmic dynein heavy chain 1"/>
    <property type="match status" value="1"/>
</dbReference>
<dbReference type="Pfam" id="PF12781">
    <property type="entry name" value="AAA_9"/>
    <property type="match status" value="1"/>
</dbReference>
<keyword evidence="6" id="KW-0493">Microtubule</keyword>
<dbReference type="InterPro" id="IPR042222">
    <property type="entry name" value="Dynein_2_N"/>
</dbReference>
<reference evidence="17 19" key="2">
    <citation type="journal article" date="2013" name="Nature">
        <title>Insights into bilaterian evolution from three spiralian genomes.</title>
        <authorList>
            <person name="Simakov O."/>
            <person name="Marletaz F."/>
            <person name="Cho S.J."/>
            <person name="Edsinger-Gonzales E."/>
            <person name="Havlak P."/>
            <person name="Hellsten U."/>
            <person name="Kuo D.H."/>
            <person name="Larsson T."/>
            <person name="Lv J."/>
            <person name="Arendt D."/>
            <person name="Savage R."/>
            <person name="Osoegawa K."/>
            <person name="de Jong P."/>
            <person name="Grimwood J."/>
            <person name="Chapman J.A."/>
            <person name="Shapiro H."/>
            <person name="Aerts A."/>
            <person name="Otillar R.P."/>
            <person name="Terry A.Y."/>
            <person name="Boore J.L."/>
            <person name="Grigoriev I.V."/>
            <person name="Lindberg D.R."/>
            <person name="Seaver E.C."/>
            <person name="Weisblat D.A."/>
            <person name="Putnam N.H."/>
            <person name="Rokhsar D.S."/>
        </authorList>
    </citation>
    <scope>NUCLEOTIDE SEQUENCE</scope>
    <source>
        <strain evidence="17 19">I ESC-2004</strain>
    </source>
</reference>
<dbReference type="GO" id="GO:0045505">
    <property type="term" value="F:dynein intermediate chain binding"/>
    <property type="evidence" value="ECO:0007669"/>
    <property type="project" value="InterPro"/>
</dbReference>
<dbReference type="InterPro" id="IPR004273">
    <property type="entry name" value="Dynein_heavy_D6_P-loop"/>
</dbReference>
<dbReference type="Pfam" id="PF12780">
    <property type="entry name" value="AAA_8"/>
    <property type="match status" value="1"/>
</dbReference>
<dbReference type="SUPFAM" id="SSF52540">
    <property type="entry name" value="P-loop containing nucleoside triphosphate hydrolases"/>
    <property type="match status" value="4"/>
</dbReference>
<dbReference type="Pfam" id="PF12777">
    <property type="entry name" value="MT"/>
    <property type="match status" value="1"/>
</dbReference>
<name>R7TKA0_CAPTE</name>
<dbReference type="FunFam" id="1.20.920.20:FF:000002">
    <property type="entry name" value="Cytoplasmic dynein 1 heavy chain"/>
    <property type="match status" value="1"/>
</dbReference>
<dbReference type="InterPro" id="IPR041228">
    <property type="entry name" value="Dynein_C"/>
</dbReference>
<dbReference type="Proteomes" id="UP000014760">
    <property type="component" value="Unassembled WGS sequence"/>
</dbReference>
<dbReference type="Gene3D" id="1.20.1270.280">
    <property type="match status" value="1"/>
</dbReference>
<dbReference type="Pfam" id="PF17852">
    <property type="entry name" value="Dynein_AAA_lid"/>
    <property type="match status" value="1"/>
</dbReference>
<dbReference type="Pfam" id="PF08393">
    <property type="entry name" value="DHC_N2"/>
    <property type="match status" value="1"/>
</dbReference>
<dbReference type="Gene3D" id="1.10.8.1220">
    <property type="match status" value="1"/>
</dbReference>
<dbReference type="InterPro" id="IPR035706">
    <property type="entry name" value="AAA_9"/>
</dbReference>
<sequence>MADSGEGDAAQPAAAQAVSEVSAFANYLRRVVPVLLENSDDTPDTLVAALKDKQAIECMRKFLSDPQIPCLLAQRTASKGEIEGEGEEKETVSYMITSQVTYVNNKIASVAIIKRGPVVEADKSFTSQLRVMSLSEGSPYETLHSYVSCAVAPYFKSFIRSTGKGDRDGDKMAPSVEKKIAELEMGLLHLQQNIDIPEITLTIHPTVLAAIKKAADEGRKPKVADFGDKVEDATFLNALQSQVNRWIREIQKVTKLDRDPASGTALQEINFWLNLERALLRIQEKRESSEIALTLDILKHGKRFHATVSFDTDTGLKTAMATVNDYNPLMKDFPLNDLLSASELERIRMALVAIFLHLRKIRGTKYPIQRALRLVEAISRDLSAQLLKVLSTRRLMHIPFEDFEKVMSACFEVFGAWDDEYDKLQGLLRDIVKKKREEHLKMVWRVNPAHRRLQARLDHMRKFRRQHEQLRQVIVRVLRPAASARPGSPTNEETEQKVEVQALDAADANAIEEVNLAYDNVKEVDCLEVSKDGIDAWDAAVKRYDERIDRVETRITARLRDQLGTAKNANEMFLIFSRFNALFVRPHIRGAIREYQTQLIQRVKDDIEALHEKFKVQYPHSKSCRMSRFRDLPPVSGSIIWARQIESQLTAYMRRVEDILGKGWENHVEGQKLKADGDSFRLKLNTQEVFEDWSRKVAQKQLGVSGRIFGIEHASTSKGRLLRLKVNFMPEIITLSKEVRNLKCLGFRVPLAIVNKAHQANQLYPFAISLIESMRTYKRTCDKVEERVSIVLLVAGMRKEVQGLIAEGVGLVWESYKLDPYVQRLAESVFNFQEKVDDLLVIEEQIEHEVKAIDTCHYGQGTFLEVLTKVQKAVDDLSLHQYSNLPQWVSKLDQQVEGKLASRLEAGLNAWTDVLVAGNTEEEEEVPEMSMDTEAAPTKLLHKPGGEPRIKQMLHELRITNQVMYLGPPLEDVRQSLMMELFSWQNIIRCLPRISHARYQVGLDAGSEAETTYKNLLTKLPSGAEQLHRAYETIEKLVGEVGDYVEIWLKYQALWDLQPDQLYNRLGVDLNMWMATLEEFKLARKTFDTSESQKEFGPVTIEFGKVQSKVTLKYDSWHKDVLSKFGNMLGSEMQEFHSNVSRSRSDLEQQSIETANTSEAVGFITYVQSLKRKMKNWDRQVDLYKQGQRILERQRFQFPATWMYSDNIEGEWGAFNDILQRKDGSIQGQVASLQMKIVSEDKVVENRTGDLLGEWDKERPVEGNQTPEAAMAALTIFEGKFTRLKEERDNVSKAKEALELSEPGHVNPSEERMQVALEELQDLKGVWAEMAKITEQVDDLKEKPWLSVQPRKIRQSLDSLSSQMKELPARLRQYASFEHVKRQLYNYTKANMLVVELKSEAVKERHWKQLMRRLHVNWVLSELTLGQLWDIDLLKNEVVVRDMLLVAQGEMALEEFLKQVSEVWKTYELDLINYQQKCRLIRGWDDLFNKVKEHINSVAAMKLSPYYKEFEEESLAWEDKLNRINALFDVWIDVQRRWVYLEGIFTGSADIKHLLPVETSRFQSVSTEFLGLMKKVTKSPLVMDVLNIPNVQRQLERLADLLNKIQKALGEYLERERASFPRFYFVGDEDLLEIIGNTKNIPRLQKHFKKMFAGVTQILLDEDDSQVLGIASKEGEEVMFISPVIIKDRKINEWLTLVEREMRVTLAKLLAQSVFDIAQFKSTKIDSVKFLEWIDKYQAQLVVLAAQIAWSESMDKALTTMETKADGDQAPLLEVQGMVEATLNVLAMSVLNEQPPVRRKKMEQMITELVHQRDVTRDMMAKGLNNSKAFEWLCQMRFYFDPKKTDVLQQLSIHMANAQFNYGFEYLGVQEKLVQTPLTDRCYLTMTQAMQARLGGSPFGPAGTGKTESVKALGNQLGRFVLVFNCDETFDFQAMGRIFVGLCQVGAWGCFDEFNRLEERMLSAVSQQIQTIQEALKSEKEAADKDKAACLQVELVGKMVKVNPDMAIFITMNPGYAGRSNLPDNLKKLFRSLAMTKPNRQLIAQVMLFSQGFRMAEKLASKIVPFFQLCEEQLSPQSHYDFGLRALKSVLISAGNVKRDRIQFIKQDLVERGQEVEESQIAEQLPEQEILIQSVMETVVPKLVAEDIPLLHSLLSDVFPGVTYSAAEMSKLREEIAKVCHEMYLVYGADREDLGGHWVEKVLQLYQISQIHHGLMMVGPSGSGKSSAWKVLLRALERMEGVEGVSYVIDPKSISKDSLYGSLDPNTREWTDGLFTHVLRKIIDNVRGEIGKRQWIIFDGDVDPEWVENLNSVLDDNKLLTLPNGERLAIPPNVRIMFEVQDLKFATLATVSRCGMVWFSEDVLSAEMIFHSYLEKLRNVPVEEGEEEFAPPRGGGTAEEPEVSPTLLLQRDCVAILAPYFSADGLVDRCLEYGNQLDHVMDYTRLRALSTLFSLLNQLVRNVLTYNQQHSDFPMQVKQMESYISKSLVYALLWSVAGDGKLKVRKDLGEFIRGVTTIPLPPSSTASIIDYEVSLQGEWVLWSSKVPQVEVETHKVASPDVVIPTVDTVRHEALLYTWLAEHKPMVLCGPPGSGKTMTLFSALRALPELEVVGLNFSSATTPELMLKTFDHYCEYRKTPNGVVLSPVVLNKWLVLFCDEINLPDMDNYGTQRVISFLRQMVEHGGFFRTSDQVWVKYERIQFVGACNPPTDPGRKPLSHRFLRHVPVVYVDYPGKLSLTQIYGTFNRAMLRLVPSLKPYVQPLTSAMVDLYLASQERFTVDMQPHYVYSPREMTRWVRGICEALRPLETLSVEGLVRIWAHEALRLFQDRLVEDEERLWTEEHINSTALRHFPNVDPQEALKRPILYSNWLSKDYSPVDQEQLREYTKARLKVFYEEELDVPLVLFDEVLDHVLRIDRIFRQPQGHLLLIGVSGSGKTTLSRFVAWMNGLSVFQVKVHNKYTADDFDEDLRAVLRRSGTKGEKICFIMDESNVLDSSFLERMNTLLANGEVPGLFEGDELTTLMTQCKEGAQRQGSMLDSQEELYKWFTQQVMYNLHVVFTMNPSSEGLKDRAATSPALFNRCVLNWFGDWSNGALYQVGKEFTNKIDLDKGNYMAPEHLPIAYDGLPPQPSHREAVINACVYVHQTLHKANGRVAKRGGRTTAVTPRHYLDFINHYVKLYTEKREDLEEQQLHLNVGLQKIRETVEQVEELQKSLSVKRNDLEEKNSLANAKLKQMVKDQQEAERKKVTSQEIQVALEEQTKVIHKKQIEVRSDLEKVEPAVIEAQQAVKGIKKQHLVEIRSLANPPPAVKLALESICTLLGEPNVDWKTLRSIIMKENFIPTIVNFNTEEISDEIRAKMNAKYMNNPDYNFEKVNRASLACGPMVKWAIAQLNYSDMLKRVDPLRNELLELESSANSARQKNEEVFKLISELEKSIQRYKDEYAVLISQAQAIKTDLATVEAKVERSVALLRSLGGERDRWELGSEAFKNQMSTIIGDVLLMSAFITYAGYFDQNLRGSLFSAWTGHLQQAHIQYKPDIARIEYLSNADERLRWQANQLPSDDLCQENAIMLKRFNRYPLIIDPSGQATDFLMNEYKDRKITKTSFLDDSFRKNLESALRFGNPLLVQDVESYDAILNPVLNRELRRTGGRVLITLGDQDIDLSPSFTIFLSTRDPTTEFPPDLCSRVTFVNFTVTRSSLQSQCLNQVLKSERPDVDEKRSDLLKLQGEFALRLRQLEKSLLDALNETKGRILDDNSIISHLETLKTEAADIMRKVEETDVVMAEVESTSQQYLPLAQSCSSIYFTLEALNQIHFLYQFSLHFFLDIFGSVLHNNPRLNNVKESSARLSIVTSDLFSVTYNRVARGMLHNDRITFCVLLCRIHLKQKPTEPAYDAEFQHLLRGQEGLVQQLPSVAGLSQDQMNAMLKLSKLKAFKDIRNEVQNNPDFDSWLVSTDAEQNVPTIWAEDAVMGPVGKAMYSLLVVQAFRPDCLLASAHNFVSSSLGPAFMAQAEQELQMAEVVEGEIKASTPILMCSVPGFDVSGRVEDLATEMTKQMSSIAIGSAEGFNQAEKAINSAIKTGRWVCLKNVHLASQWLVQLEKKLHSLTPHASFRLFLTMEINPKLPVNLLRAGRVFVFEPPPGVRANLLRTFSTVPAARMCKAPNERARLYFLLAWLHAILQERLRYAPLGWSKKYEFNESDLRCACDTLDTWIDSVAMGRTNLPPEKVPFNAFRTLLSQCIYGGKIDNEFDQRLLTAFVNKLFTEKSFEAEFALVAKATGQSKHILMPEGIRREQFVQWMENLPDRQTPSWLGLPNNAEKVLLTTRGGDMISQLLKMQLLDDEDELAYSAETSDDGKEQREADGRPSWMRQLANSLYTWAEMLPKTLPQMKRTVENIKDPLFRFFEREVNAGIQLLADVRKDMHQAMEICMGERKATNYHRTLISELAKGIIPKSWRRYTIPAGLTVIQWITDFSLRIKQLQRFSEASQQSGLSALKSQHVWLGGLFIAEAYITATRQYVAQANSWSLEELYLEIQIYQKAGEAKLDDCSFGATGLKLQGAVCKANSLELSTTISTELPLAVLRWIKFDSVKPSQTRVTLPVYLNATRAQLLFTVDFETEGEGSGKNHNFYERGVALISSTLGY</sequence>
<dbReference type="Pfam" id="PF08385">
    <property type="entry name" value="DHC_N1"/>
    <property type="match status" value="1"/>
</dbReference>
<dbReference type="FunFam" id="1.10.8.720:FF:000003">
    <property type="entry name" value="Cytoplasmic dynein heavy chain 2"/>
    <property type="match status" value="1"/>
</dbReference>
<dbReference type="EMBL" id="AMQN01012521">
    <property type="status" value="NOT_ANNOTATED_CDS"/>
    <property type="molecule type" value="Genomic_DNA"/>
</dbReference>
<dbReference type="CDD" id="cd00009">
    <property type="entry name" value="AAA"/>
    <property type="match status" value="2"/>
</dbReference>
<evidence type="ECO:0000256" key="4">
    <source>
        <dbReference type="ARBA" id="ARBA00022197"/>
    </source>
</evidence>
<dbReference type="Gene3D" id="1.20.58.1120">
    <property type="match status" value="1"/>
</dbReference>
<dbReference type="SMART" id="SM00382">
    <property type="entry name" value="AAA"/>
    <property type="match status" value="4"/>
</dbReference>
<dbReference type="Pfam" id="PF18198">
    <property type="entry name" value="AAA_lid_11"/>
    <property type="match status" value="1"/>
</dbReference>
<dbReference type="InterPro" id="IPR024743">
    <property type="entry name" value="Dynein_HC_stalk"/>
</dbReference>
<evidence type="ECO:0000313" key="18">
    <source>
        <dbReference type="EnsemblMetazoa" id="CapteP183261"/>
    </source>
</evidence>
<dbReference type="InterPro" id="IPR041466">
    <property type="entry name" value="Dynein_AAA5_ext"/>
</dbReference>
<evidence type="ECO:0000259" key="16">
    <source>
        <dbReference type="SMART" id="SM00382"/>
    </source>
</evidence>
<keyword evidence="19" id="KW-1185">Reference proteome</keyword>
<dbReference type="InterPro" id="IPR035699">
    <property type="entry name" value="AAA_6"/>
</dbReference>
<dbReference type="GO" id="GO:0007018">
    <property type="term" value="P:microtubule-based movement"/>
    <property type="evidence" value="ECO:0007669"/>
    <property type="project" value="InterPro"/>
</dbReference>
<evidence type="ECO:0000256" key="7">
    <source>
        <dbReference type="ARBA" id="ARBA00022737"/>
    </source>
</evidence>
<gene>
    <name evidence="17" type="ORF">CAPTEDRAFT_183261</name>
</gene>
<comment type="similarity">
    <text evidence="2">Belongs to the dynein heavy chain family.</text>
</comment>
<feature type="domain" description="AAA+ ATPase" evidence="16">
    <location>
        <begin position="2581"/>
        <end position="2731"/>
    </location>
</feature>
<dbReference type="PANTHER" id="PTHR46532">
    <property type="entry name" value="MALE FERTILITY FACTOR KL5"/>
    <property type="match status" value="1"/>
</dbReference>
<dbReference type="GO" id="GO:0005524">
    <property type="term" value="F:ATP binding"/>
    <property type="evidence" value="ECO:0007669"/>
    <property type="project" value="UniProtKB-KW"/>
</dbReference>
<feature type="coiled-coil region" evidence="15">
    <location>
        <begin position="1588"/>
        <end position="1615"/>
    </location>
</feature>
<dbReference type="InterPro" id="IPR041658">
    <property type="entry name" value="AAA_lid_11"/>
</dbReference>
<dbReference type="PANTHER" id="PTHR46532:SF4">
    <property type="entry name" value="AAA+ ATPASE DOMAIN-CONTAINING PROTEIN"/>
    <property type="match status" value="1"/>
</dbReference>
<dbReference type="FunFam" id="3.20.180.20:FF:000002">
    <property type="entry name" value="Cytoplasmic dynein heavy chain 1"/>
    <property type="match status" value="1"/>
</dbReference>
<dbReference type="GO" id="GO:0005858">
    <property type="term" value="C:axonemal dynein complex"/>
    <property type="evidence" value="ECO:0007669"/>
    <property type="project" value="TreeGrafter"/>
</dbReference>
<organism evidence="17">
    <name type="scientific">Capitella teleta</name>
    <name type="common">Polychaete worm</name>
    <dbReference type="NCBI Taxonomy" id="283909"/>
    <lineage>
        <taxon>Eukaryota</taxon>
        <taxon>Metazoa</taxon>
        <taxon>Spiralia</taxon>
        <taxon>Lophotrochozoa</taxon>
        <taxon>Annelida</taxon>
        <taxon>Polychaeta</taxon>
        <taxon>Sedentaria</taxon>
        <taxon>Scolecida</taxon>
        <taxon>Capitellidae</taxon>
        <taxon>Capitella</taxon>
    </lineage>
</organism>
<keyword evidence="10" id="KW-0243">Dynein</keyword>
<dbReference type="Gene3D" id="1.10.8.720">
    <property type="entry name" value="Region D6 of dynein motor"/>
    <property type="match status" value="1"/>
</dbReference>
<dbReference type="STRING" id="283909.R7TKA0"/>
<dbReference type="InterPro" id="IPR043157">
    <property type="entry name" value="Dynein_AAA1S"/>
</dbReference>
<keyword evidence="8" id="KW-0547">Nucleotide-binding</keyword>
<evidence type="ECO:0000256" key="12">
    <source>
        <dbReference type="ARBA" id="ARBA00023175"/>
    </source>
</evidence>
<dbReference type="Gene3D" id="6.10.140.1060">
    <property type="match status" value="1"/>
</dbReference>
<dbReference type="Gene3D" id="1.20.920.30">
    <property type="match status" value="1"/>
</dbReference>
<dbReference type="InterPro" id="IPR013602">
    <property type="entry name" value="Dynein_heavy_linker"/>
</dbReference>
<dbReference type="FunFam" id="1.10.8.1220:FF:000002">
    <property type="entry name" value="cytoplasmic dynein 1 heavy chain 1-like"/>
    <property type="match status" value="1"/>
</dbReference>
<dbReference type="InterPro" id="IPR003593">
    <property type="entry name" value="AAA+_ATPase"/>
</dbReference>
<keyword evidence="11 15" id="KW-0175">Coiled coil</keyword>
<keyword evidence="7" id="KW-0677">Repeat</keyword>
<proteinExistence type="inferred from homology"/>
<keyword evidence="5" id="KW-0963">Cytoplasm</keyword>
<evidence type="ECO:0000313" key="17">
    <source>
        <dbReference type="EMBL" id="ELT93907.1"/>
    </source>
</evidence>
<feature type="domain" description="AAA+ ATPase" evidence="16">
    <location>
        <begin position="2923"/>
        <end position="3089"/>
    </location>
</feature>
<dbReference type="Pfam" id="PF12775">
    <property type="entry name" value="AAA_7"/>
    <property type="match status" value="1"/>
</dbReference>
<evidence type="ECO:0000313" key="19">
    <source>
        <dbReference type="Proteomes" id="UP000014760"/>
    </source>
</evidence>
<feature type="domain" description="AAA+ ATPase" evidence="16">
    <location>
        <begin position="2211"/>
        <end position="2362"/>
    </location>
</feature>
<dbReference type="EnsemblMetazoa" id="CapteT183261">
    <property type="protein sequence ID" value="CapteP183261"/>
    <property type="gene ID" value="CapteG183261"/>
</dbReference>
<dbReference type="Gene3D" id="1.10.8.710">
    <property type="match status" value="1"/>
</dbReference>
<dbReference type="HOGENOM" id="CLU_000038_7_0_1"/>
<dbReference type="Pfam" id="PF12774">
    <property type="entry name" value="AAA_6"/>
    <property type="match status" value="1"/>
</dbReference>
<dbReference type="InterPro" id="IPR054354">
    <property type="entry name" value="DYNC2H1-like_lid"/>
</dbReference>
<dbReference type="FunFam" id="3.10.490.20:FF:000004">
    <property type="entry name" value="Cytoplasmic dynein heavy chain 2"/>
    <property type="match status" value="1"/>
</dbReference>
<dbReference type="FunFam" id="1.20.140.100:FF:000002">
    <property type="entry name" value="Cytoplasmic dynein heavy chain 1"/>
    <property type="match status" value="1"/>
</dbReference>
<dbReference type="GO" id="GO:0005874">
    <property type="term" value="C:microtubule"/>
    <property type="evidence" value="ECO:0007669"/>
    <property type="project" value="UniProtKB-KW"/>
</dbReference>
<dbReference type="Gene3D" id="1.20.920.20">
    <property type="match status" value="2"/>
</dbReference>
<dbReference type="GO" id="GO:0008569">
    <property type="term" value="F:minus-end-directed microtubule motor activity"/>
    <property type="evidence" value="ECO:0007669"/>
    <property type="project" value="InterPro"/>
</dbReference>
<dbReference type="Gene3D" id="1.10.287.2620">
    <property type="match status" value="1"/>
</dbReference>
<evidence type="ECO:0000256" key="1">
    <source>
        <dbReference type="ARBA" id="ARBA00004245"/>
    </source>
</evidence>
<dbReference type="FunFam" id="3.40.50.300:FF:000122">
    <property type="entry name" value="Cytoplasmic dynein 1 heavy chain"/>
    <property type="match status" value="1"/>
</dbReference>
<evidence type="ECO:0000256" key="14">
    <source>
        <dbReference type="ARBA" id="ARBA00033439"/>
    </source>
</evidence>
<comment type="subcellular location">
    <subcellularLocation>
        <location evidence="1">Cytoplasm</location>
        <location evidence="1">Cytoskeleton</location>
    </subcellularLocation>
</comment>
<dbReference type="InterPro" id="IPR042228">
    <property type="entry name" value="Dynein_linker_3"/>
</dbReference>
<evidence type="ECO:0000256" key="13">
    <source>
        <dbReference type="ARBA" id="ARBA00023212"/>
    </source>
</evidence>
<dbReference type="FunFam" id="1.20.58.1120:FF:000003">
    <property type="entry name" value="Cytoplasmic dynein heavy chain 1"/>
    <property type="match status" value="1"/>
</dbReference>
<protein>
    <recommendedName>
        <fullName evidence="4">Dynein heavy chain, cytoplasmic</fullName>
    </recommendedName>
    <alternativeName>
        <fullName evidence="14">Dynein heavy chain, cytosolic</fullName>
    </alternativeName>
</protein>
<dbReference type="Pfam" id="PF22597">
    <property type="entry name" value="DYN_lid"/>
    <property type="match status" value="1"/>
</dbReference>
<dbReference type="FunFam" id="1.10.472.130:FF:000002">
    <property type="entry name" value="Cytoplasmic dynein heavy chain 1"/>
    <property type="match status" value="1"/>
</dbReference>
<dbReference type="FunFam" id="1.20.920.30:FF:000001">
    <property type="entry name" value="Cytoplasmic dynein heavy chain 1"/>
    <property type="match status" value="1"/>
</dbReference>
<dbReference type="GO" id="GO:0051959">
    <property type="term" value="F:dynein light intermediate chain binding"/>
    <property type="evidence" value="ECO:0007669"/>
    <property type="project" value="InterPro"/>
</dbReference>
<evidence type="ECO:0000256" key="10">
    <source>
        <dbReference type="ARBA" id="ARBA00023017"/>
    </source>
</evidence>
<evidence type="ECO:0000256" key="9">
    <source>
        <dbReference type="ARBA" id="ARBA00022840"/>
    </source>
</evidence>
<dbReference type="InterPro" id="IPR027417">
    <property type="entry name" value="P-loop_NTPase"/>
</dbReference>
<evidence type="ECO:0000256" key="3">
    <source>
        <dbReference type="ARBA" id="ARBA00011655"/>
    </source>
</evidence>
<evidence type="ECO:0000256" key="15">
    <source>
        <dbReference type="SAM" id="Coils"/>
    </source>
</evidence>
<evidence type="ECO:0000256" key="6">
    <source>
        <dbReference type="ARBA" id="ARBA00022701"/>
    </source>
</evidence>
<dbReference type="FunFam" id="1.20.1270.280:FF:000004">
    <property type="entry name" value="Cytoplasmic dynein heavy chain 2"/>
    <property type="match status" value="1"/>
</dbReference>
<keyword evidence="9" id="KW-0067">ATP-binding</keyword>
<dbReference type="InterPro" id="IPR043160">
    <property type="entry name" value="Dynein_C_barrel"/>
</dbReference>
<evidence type="ECO:0000256" key="2">
    <source>
        <dbReference type="ARBA" id="ARBA00008887"/>
    </source>
</evidence>
<comment type="subunit">
    <text evidence="3">Consists of at least two heavy chains and a number of intermediate and light chains.</text>
</comment>
<dbReference type="Pfam" id="PF03028">
    <property type="entry name" value="Dynein_heavy"/>
    <property type="match status" value="1"/>
</dbReference>
<dbReference type="Gene3D" id="1.10.472.130">
    <property type="match status" value="1"/>
</dbReference>
<dbReference type="OrthoDB" id="14187at2759"/>
<feature type="domain" description="AAA+ ATPase" evidence="16">
    <location>
        <begin position="1895"/>
        <end position="2039"/>
    </location>
</feature>
<feature type="coiled-coil region" evidence="15">
    <location>
        <begin position="3199"/>
        <end position="3247"/>
    </location>
</feature>
<accession>R7TKA0</accession>
<dbReference type="InterPro" id="IPR024317">
    <property type="entry name" value="Dynein_heavy_chain_D4_dom"/>
</dbReference>
<dbReference type="Gene3D" id="3.10.490.20">
    <property type="match status" value="1"/>
</dbReference>
<feature type="coiled-coil region" evidence="15">
    <location>
        <begin position="3417"/>
        <end position="3451"/>
    </location>
</feature>
<dbReference type="FunFam" id="3.40.50.300:FF:000517">
    <property type="entry name" value="Cytoplasmic dynein heavy chain 1"/>
    <property type="match status" value="1"/>
</dbReference>
<dbReference type="FunFam" id="1.10.287.2620:FF:000001">
    <property type="entry name" value="Cytoplasmic dynein heavy chain 1"/>
    <property type="match status" value="1"/>
</dbReference>
<keyword evidence="12" id="KW-0505">Motor protein</keyword>
<dbReference type="OMA" id="NERQMTR"/>
<dbReference type="Pfam" id="PF18199">
    <property type="entry name" value="Dynein_C"/>
    <property type="match status" value="1"/>
</dbReference>
<evidence type="ECO:0000256" key="8">
    <source>
        <dbReference type="ARBA" id="ARBA00022741"/>
    </source>
</evidence>
<dbReference type="FunFam" id="3.40.50.300:FF:000373">
    <property type="entry name" value="Cytoplasmic dynein heavy chain 2"/>
    <property type="match status" value="1"/>
</dbReference>
<dbReference type="Gene3D" id="3.20.180.20">
    <property type="entry name" value="Dynein heavy chain, N-terminal domain 2"/>
    <property type="match status" value="1"/>
</dbReference>